<reference evidence="2" key="1">
    <citation type="submission" date="2020-02" db="EMBL/GenBank/DDBJ databases">
        <authorList>
            <person name="Meier V. D."/>
        </authorList>
    </citation>
    <scope>NUCLEOTIDE SEQUENCE</scope>
    <source>
        <strain evidence="2">AVDCRST_MAG88</strain>
    </source>
</reference>
<accession>A0A6J4V6N8</accession>
<protein>
    <submittedName>
        <fullName evidence="2">Uncharacterized protein</fullName>
    </submittedName>
</protein>
<evidence type="ECO:0000256" key="1">
    <source>
        <dbReference type="SAM" id="MobiDB-lite"/>
    </source>
</evidence>
<dbReference type="AlphaFoldDB" id="A0A6J4V6N8"/>
<evidence type="ECO:0000313" key="2">
    <source>
        <dbReference type="EMBL" id="CAA9567912.1"/>
    </source>
</evidence>
<feature type="region of interest" description="Disordered" evidence="1">
    <location>
        <begin position="1"/>
        <end position="113"/>
    </location>
</feature>
<organism evidence="2">
    <name type="scientific">uncultured Thermomicrobiales bacterium</name>
    <dbReference type="NCBI Taxonomy" id="1645740"/>
    <lineage>
        <taxon>Bacteria</taxon>
        <taxon>Pseudomonadati</taxon>
        <taxon>Thermomicrobiota</taxon>
        <taxon>Thermomicrobia</taxon>
        <taxon>Thermomicrobiales</taxon>
        <taxon>environmental samples</taxon>
    </lineage>
</organism>
<gene>
    <name evidence="2" type="ORF">AVDCRST_MAG88-2064</name>
</gene>
<feature type="compositionally biased region" description="Polar residues" evidence="1">
    <location>
        <begin position="29"/>
        <end position="39"/>
    </location>
</feature>
<feature type="compositionally biased region" description="Low complexity" evidence="1">
    <location>
        <begin position="1"/>
        <end position="22"/>
    </location>
</feature>
<feature type="region of interest" description="Disordered" evidence="1">
    <location>
        <begin position="131"/>
        <end position="150"/>
    </location>
</feature>
<sequence length="150" mass="15857">CPLSWPSRSRPTRRPAPSRIPSCCPAISAPSTGRPTARSTACWPCRRGESSTAGGSGHSGCRPWCCSPTSCARAARRRRSSTPVARASSRRRGTGTPTPSPPGTGSSTTRASGHCRRAWWSSWGTARRRYTSASGSMAGADPARLTRTVL</sequence>
<name>A0A6J4V6N8_9BACT</name>
<feature type="compositionally biased region" description="Low complexity" evidence="1">
    <location>
        <begin position="103"/>
        <end position="112"/>
    </location>
</feature>
<feature type="non-terminal residue" evidence="2">
    <location>
        <position position="150"/>
    </location>
</feature>
<dbReference type="EMBL" id="CADCWM010000544">
    <property type="protein sequence ID" value="CAA9567912.1"/>
    <property type="molecule type" value="Genomic_DNA"/>
</dbReference>
<feature type="non-terminal residue" evidence="2">
    <location>
        <position position="1"/>
    </location>
</feature>
<proteinExistence type="predicted"/>